<reference evidence="1 2" key="1">
    <citation type="submission" date="2021-08" db="EMBL/GenBank/DDBJ databases">
        <title>Stenotrophomonas forensis sp. nov., isolated from contaminated viral transport media.</title>
        <authorList>
            <person name="Nguyen S.V."/>
            <person name="Edwards D."/>
            <person name="Scott S."/>
            <person name="Doss J."/>
            <person name="Merid S."/>
            <person name="Zelaya E."/>
            <person name="Maza C."/>
            <person name="Mann M."/>
            <person name="Hamilton B."/>
            <person name="Blackwell R."/>
            <person name="Tran A."/>
            <person name="Hauser J."/>
        </authorList>
    </citation>
    <scope>NUCLEOTIDE SEQUENCE [LARGE SCALE GENOMIC DNA]</scope>
    <source>
        <strain evidence="1 2">DFS-20110405</strain>
    </source>
</reference>
<keyword evidence="2" id="KW-1185">Reference proteome</keyword>
<dbReference type="Proteomes" id="UP001216828">
    <property type="component" value="Chromosome"/>
</dbReference>
<accession>A0ABY7Y7K5</accession>
<name>A0ABY7Y7K5_9GAMM</name>
<dbReference type="EMBL" id="CP082270">
    <property type="protein sequence ID" value="WDM65961.1"/>
    <property type="molecule type" value="Genomic_DNA"/>
</dbReference>
<evidence type="ECO:0000313" key="2">
    <source>
        <dbReference type="Proteomes" id="UP001216828"/>
    </source>
</evidence>
<proteinExistence type="predicted"/>
<gene>
    <name evidence="1" type="ORF">K5L94_14170</name>
</gene>
<sequence length="66" mass="7224">MLDINFALCDVSCLALRDEGRKKTAGDAKFYMGGHWISKALVVKGLHIEALSERLARGEICACSQI</sequence>
<protein>
    <submittedName>
        <fullName evidence="1">Uncharacterized protein</fullName>
    </submittedName>
</protein>
<organism evidence="1 2">
    <name type="scientific">Stenotrophomonas forensis</name>
    <dbReference type="NCBI Taxonomy" id="2871169"/>
    <lineage>
        <taxon>Bacteria</taxon>
        <taxon>Pseudomonadati</taxon>
        <taxon>Pseudomonadota</taxon>
        <taxon>Gammaproteobacteria</taxon>
        <taxon>Lysobacterales</taxon>
        <taxon>Lysobacteraceae</taxon>
        <taxon>Stenotrophomonas</taxon>
        <taxon>Stenotrophomonas maltophilia group</taxon>
    </lineage>
</organism>
<evidence type="ECO:0000313" key="1">
    <source>
        <dbReference type="EMBL" id="WDM65961.1"/>
    </source>
</evidence>